<keyword evidence="4" id="KW-0479">Metal-binding</keyword>
<organism evidence="9 10">
    <name type="scientific">Stephania yunnanensis</name>
    <dbReference type="NCBI Taxonomy" id="152371"/>
    <lineage>
        <taxon>Eukaryota</taxon>
        <taxon>Viridiplantae</taxon>
        <taxon>Streptophyta</taxon>
        <taxon>Embryophyta</taxon>
        <taxon>Tracheophyta</taxon>
        <taxon>Spermatophyta</taxon>
        <taxon>Magnoliopsida</taxon>
        <taxon>Ranunculales</taxon>
        <taxon>Menispermaceae</taxon>
        <taxon>Menispermoideae</taxon>
        <taxon>Cissampelideae</taxon>
        <taxon>Stephania</taxon>
    </lineage>
</organism>
<dbReference type="GO" id="GO:0046872">
    <property type="term" value="F:metal ion binding"/>
    <property type="evidence" value="ECO:0007669"/>
    <property type="project" value="UniProtKB-KW"/>
</dbReference>
<protein>
    <recommendedName>
        <fullName evidence="11">DPH4 homolog</fullName>
    </recommendedName>
</protein>
<evidence type="ECO:0000313" key="9">
    <source>
        <dbReference type="EMBL" id="KAK9135064.1"/>
    </source>
</evidence>
<dbReference type="InterPro" id="IPR001623">
    <property type="entry name" value="DnaJ_domain"/>
</dbReference>
<evidence type="ECO:0000256" key="3">
    <source>
        <dbReference type="ARBA" id="ARBA00006169"/>
    </source>
</evidence>
<dbReference type="PROSITE" id="PS51074">
    <property type="entry name" value="DPH_MB"/>
    <property type="match status" value="1"/>
</dbReference>
<keyword evidence="6" id="KW-0539">Nucleus</keyword>
<dbReference type="Pfam" id="PF00226">
    <property type="entry name" value="DnaJ"/>
    <property type="match status" value="1"/>
</dbReference>
<gene>
    <name evidence="9" type="ORF">Syun_014394</name>
</gene>
<evidence type="ECO:0000256" key="1">
    <source>
        <dbReference type="ARBA" id="ARBA00004123"/>
    </source>
</evidence>
<dbReference type="GO" id="GO:0017183">
    <property type="term" value="P:protein histidyl modification to diphthamide"/>
    <property type="evidence" value="ECO:0007669"/>
    <property type="project" value="InterPro"/>
</dbReference>
<evidence type="ECO:0000259" key="7">
    <source>
        <dbReference type="PROSITE" id="PS50076"/>
    </source>
</evidence>
<dbReference type="PROSITE" id="PS50076">
    <property type="entry name" value="DNAJ_2"/>
    <property type="match status" value="1"/>
</dbReference>
<comment type="similarity">
    <text evidence="3">Belongs to the DPH4 family.</text>
</comment>
<dbReference type="AlphaFoldDB" id="A0AAP0JJN2"/>
<evidence type="ECO:0000256" key="6">
    <source>
        <dbReference type="ARBA" id="ARBA00023242"/>
    </source>
</evidence>
<feature type="domain" description="J" evidence="7">
    <location>
        <begin position="12"/>
        <end position="84"/>
    </location>
</feature>
<name>A0AAP0JJN2_9MAGN</name>
<dbReference type="PRINTS" id="PR00625">
    <property type="entry name" value="JDOMAIN"/>
</dbReference>
<accession>A0AAP0JJN2</accession>
<dbReference type="InterPro" id="IPR036869">
    <property type="entry name" value="J_dom_sf"/>
</dbReference>
<dbReference type="EMBL" id="JBBNAF010000006">
    <property type="protein sequence ID" value="KAK9135064.1"/>
    <property type="molecule type" value="Genomic_DNA"/>
</dbReference>
<dbReference type="Gene3D" id="3.10.660.10">
    <property type="entry name" value="DPH Zinc finger"/>
    <property type="match status" value="1"/>
</dbReference>
<evidence type="ECO:0000256" key="2">
    <source>
        <dbReference type="ARBA" id="ARBA00004496"/>
    </source>
</evidence>
<proteinExistence type="inferred from homology"/>
<comment type="caution">
    <text evidence="9">The sequence shown here is derived from an EMBL/GenBank/DDBJ whole genome shotgun (WGS) entry which is preliminary data.</text>
</comment>
<dbReference type="GO" id="GO:0005634">
    <property type="term" value="C:nucleus"/>
    <property type="evidence" value="ECO:0007669"/>
    <property type="project" value="UniProtKB-SubCell"/>
</dbReference>
<reference evidence="9 10" key="1">
    <citation type="submission" date="2024-01" db="EMBL/GenBank/DDBJ databases">
        <title>Genome assemblies of Stephania.</title>
        <authorList>
            <person name="Yang L."/>
        </authorList>
    </citation>
    <scope>NUCLEOTIDE SEQUENCE [LARGE SCALE GENOMIC DNA]</scope>
    <source>
        <strain evidence="9">YNDBR</strain>
        <tissue evidence="9">Leaf</tissue>
    </source>
</reference>
<dbReference type="PANTHER" id="PTHR21454:SF47">
    <property type="entry name" value="DNAJ HEAT SHOCK N-TERMINAL DOMAIN-CONTAINING PROTEIN"/>
    <property type="match status" value="1"/>
</dbReference>
<dbReference type="Proteomes" id="UP001420932">
    <property type="component" value="Unassembled WGS sequence"/>
</dbReference>
<feature type="domain" description="DPH-type MB" evidence="8">
    <location>
        <begin position="93"/>
        <end position="174"/>
    </location>
</feature>
<dbReference type="InterPro" id="IPR036671">
    <property type="entry name" value="DPH_MB_sf"/>
</dbReference>
<keyword evidence="5" id="KW-0408">Iron</keyword>
<comment type="subcellular location">
    <subcellularLocation>
        <location evidence="2">Cytoplasm</location>
    </subcellularLocation>
    <subcellularLocation>
        <location evidence="1">Nucleus</location>
    </subcellularLocation>
</comment>
<dbReference type="InterPro" id="IPR044248">
    <property type="entry name" value="DPH3/4-like"/>
</dbReference>
<evidence type="ECO:0000259" key="8">
    <source>
        <dbReference type="PROSITE" id="PS51074"/>
    </source>
</evidence>
<dbReference type="Gene3D" id="1.10.287.110">
    <property type="entry name" value="DnaJ domain"/>
    <property type="match status" value="1"/>
</dbReference>
<dbReference type="SUPFAM" id="SSF144217">
    <property type="entry name" value="CSL zinc finger"/>
    <property type="match status" value="1"/>
</dbReference>
<evidence type="ECO:0000256" key="5">
    <source>
        <dbReference type="ARBA" id="ARBA00023004"/>
    </source>
</evidence>
<dbReference type="PANTHER" id="PTHR21454">
    <property type="entry name" value="DPH3 HOMOLOG-RELATED"/>
    <property type="match status" value="1"/>
</dbReference>
<dbReference type="SUPFAM" id="SSF46565">
    <property type="entry name" value="Chaperone J-domain"/>
    <property type="match status" value="1"/>
</dbReference>
<evidence type="ECO:0000256" key="4">
    <source>
        <dbReference type="ARBA" id="ARBA00022723"/>
    </source>
</evidence>
<dbReference type="InterPro" id="IPR007872">
    <property type="entry name" value="DPH_MB_dom"/>
</dbReference>
<evidence type="ECO:0008006" key="11">
    <source>
        <dbReference type="Google" id="ProtNLM"/>
    </source>
</evidence>
<evidence type="ECO:0000313" key="10">
    <source>
        <dbReference type="Proteomes" id="UP001420932"/>
    </source>
</evidence>
<dbReference type="GO" id="GO:0005829">
    <property type="term" value="C:cytosol"/>
    <property type="evidence" value="ECO:0007669"/>
    <property type="project" value="TreeGrafter"/>
</dbReference>
<keyword evidence="10" id="KW-1185">Reference proteome</keyword>
<sequence length="178" mass="20179">MRFLDDCTFQKTHYDILSVREDASYEEIRACYRSAVLNCHPDKLLGTKGVPEDHHELQQRFLKVQKAWGILSDSRSRAVYDDELQASRQDAETGEEVSFKEMTIEDIGEVVVRFSYQCRCSDHFSIDSSELEELGCSLQRKGSKISLQRPEDATATSVILPCGSCSLKICLIIDDVGF</sequence>
<dbReference type="SMART" id="SM00271">
    <property type="entry name" value="DnaJ"/>
    <property type="match status" value="1"/>
</dbReference>
<dbReference type="Pfam" id="PF05207">
    <property type="entry name" value="Zn_ribbon_CSL"/>
    <property type="match status" value="1"/>
</dbReference>
<dbReference type="CDD" id="cd06257">
    <property type="entry name" value="DnaJ"/>
    <property type="match status" value="1"/>
</dbReference>